<keyword evidence="3" id="KW-1185">Reference proteome</keyword>
<dbReference type="InterPro" id="IPR029062">
    <property type="entry name" value="Class_I_gatase-like"/>
</dbReference>
<dbReference type="SUPFAM" id="SSF52317">
    <property type="entry name" value="Class I glutamine amidotransferase-like"/>
    <property type="match status" value="1"/>
</dbReference>
<name>M3CX65_SPHMS</name>
<dbReference type="Proteomes" id="UP000016931">
    <property type="component" value="Unassembled WGS sequence"/>
</dbReference>
<proteinExistence type="predicted"/>
<evidence type="ECO:0000259" key="1">
    <source>
        <dbReference type="Pfam" id="PF01965"/>
    </source>
</evidence>
<sequence>MNMFASRSLRSFARNANCRISTNAIWQHNISTTTTTTMTTGTIGTSPVTAAAGMGRRGELSGAFRSGRACRSLTTGHVKQRQVPPPMSSSPPPIQVLALAFQGLNILDLTGPAEVFGNSALRPAFNLTIASATPQNPRATKSAEGVTIASDTSFQHLLQENAAQLARYDILVVPGAPPEDIECALKNDSGLLEVVKTFAGLPPKATAVQKQGEGEVAAKDRWLFSICTGAAFLGTEGVLGKKKATTHFAYLPILEEMTEKAGAPAEVVRKRWVDAGRTESGVRVVTSGGVSCGIDAALWILSHQVGLEKAKEVAEIMDYDWKFGENGFTKEWIV</sequence>
<reference evidence="2 3" key="1">
    <citation type="journal article" date="2012" name="PLoS Pathog.">
        <title>Diverse lifestyles and strategies of plant pathogenesis encoded in the genomes of eighteen Dothideomycetes fungi.</title>
        <authorList>
            <person name="Ohm R.A."/>
            <person name="Feau N."/>
            <person name="Henrissat B."/>
            <person name="Schoch C.L."/>
            <person name="Horwitz B.A."/>
            <person name="Barry K.W."/>
            <person name="Condon B.J."/>
            <person name="Copeland A.C."/>
            <person name="Dhillon B."/>
            <person name="Glaser F."/>
            <person name="Hesse C.N."/>
            <person name="Kosti I."/>
            <person name="LaButti K."/>
            <person name="Lindquist E.A."/>
            <person name="Lucas S."/>
            <person name="Salamov A.A."/>
            <person name="Bradshaw R.E."/>
            <person name="Ciuffetti L."/>
            <person name="Hamelin R.C."/>
            <person name="Kema G.H.J."/>
            <person name="Lawrence C."/>
            <person name="Scott J.A."/>
            <person name="Spatafora J.W."/>
            <person name="Turgeon B.G."/>
            <person name="de Wit P.J.G.M."/>
            <person name="Zhong S."/>
            <person name="Goodwin S.B."/>
            <person name="Grigoriev I.V."/>
        </authorList>
    </citation>
    <scope>NUCLEOTIDE SEQUENCE [LARGE SCALE GENOMIC DNA]</scope>
    <source>
        <strain evidence="2 3">SO2202</strain>
    </source>
</reference>
<dbReference type="PANTHER" id="PTHR43130">
    <property type="entry name" value="ARAC-FAMILY TRANSCRIPTIONAL REGULATOR"/>
    <property type="match status" value="1"/>
</dbReference>
<keyword evidence="2" id="KW-0808">Transferase</keyword>
<organism evidence="2 3">
    <name type="scientific">Sphaerulina musiva (strain SO2202)</name>
    <name type="common">Poplar stem canker fungus</name>
    <name type="synonym">Septoria musiva</name>
    <dbReference type="NCBI Taxonomy" id="692275"/>
    <lineage>
        <taxon>Eukaryota</taxon>
        <taxon>Fungi</taxon>
        <taxon>Dikarya</taxon>
        <taxon>Ascomycota</taxon>
        <taxon>Pezizomycotina</taxon>
        <taxon>Dothideomycetes</taxon>
        <taxon>Dothideomycetidae</taxon>
        <taxon>Mycosphaerellales</taxon>
        <taxon>Mycosphaerellaceae</taxon>
        <taxon>Sphaerulina</taxon>
    </lineage>
</organism>
<feature type="domain" description="DJ-1/PfpI" evidence="1">
    <location>
        <begin position="215"/>
        <end position="296"/>
    </location>
</feature>
<dbReference type="InterPro" id="IPR002818">
    <property type="entry name" value="DJ-1/PfpI"/>
</dbReference>
<dbReference type="eggNOG" id="ENOG502S8W8">
    <property type="taxonomic scope" value="Eukaryota"/>
</dbReference>
<dbReference type="HOGENOM" id="CLU_000445_44_1_1"/>
<dbReference type="OMA" id="LVEFITC"/>
<accession>M3CX65</accession>
<dbReference type="RefSeq" id="XP_016756828.1">
    <property type="nucleotide sequence ID" value="XM_016907810.1"/>
</dbReference>
<dbReference type="AlphaFoldDB" id="M3CX65"/>
<dbReference type="InterPro" id="IPR052158">
    <property type="entry name" value="INH-QAR"/>
</dbReference>
<dbReference type="STRING" id="692275.M3CX65"/>
<dbReference type="GO" id="GO:0016740">
    <property type="term" value="F:transferase activity"/>
    <property type="evidence" value="ECO:0007669"/>
    <property type="project" value="UniProtKB-KW"/>
</dbReference>
<gene>
    <name evidence="2" type="ORF">SEPMUDRAFT_158859</name>
</gene>
<evidence type="ECO:0000313" key="3">
    <source>
        <dbReference type="Proteomes" id="UP000016931"/>
    </source>
</evidence>
<dbReference type="Pfam" id="PF01965">
    <property type="entry name" value="DJ-1_PfpI"/>
    <property type="match status" value="1"/>
</dbReference>
<dbReference type="EMBL" id="KB456270">
    <property type="protein sequence ID" value="EMF08707.1"/>
    <property type="molecule type" value="Genomic_DNA"/>
</dbReference>
<evidence type="ECO:0000313" key="2">
    <source>
        <dbReference type="EMBL" id="EMF08707.1"/>
    </source>
</evidence>
<dbReference type="PANTHER" id="PTHR43130:SF3">
    <property type="entry name" value="HTH-TYPE TRANSCRIPTIONAL REGULATOR RV1931C"/>
    <property type="match status" value="1"/>
</dbReference>
<dbReference type="GeneID" id="27904947"/>
<keyword evidence="2" id="KW-0315">Glutamine amidotransferase</keyword>
<protein>
    <submittedName>
        <fullName evidence="2">Class I glutamine amidotransferase-like protein</fullName>
    </submittedName>
</protein>
<dbReference type="Gene3D" id="3.40.50.880">
    <property type="match status" value="1"/>
</dbReference>
<dbReference type="OrthoDB" id="543156at2759"/>